<evidence type="ECO:0000256" key="2">
    <source>
        <dbReference type="SAM" id="Phobius"/>
    </source>
</evidence>
<evidence type="ECO:0000313" key="3">
    <source>
        <dbReference type="EMBL" id="MBM2614893.1"/>
    </source>
</evidence>
<comment type="caution">
    <text evidence="3">The sequence shown here is derived from an EMBL/GenBank/DDBJ whole genome shotgun (WGS) entry which is preliminary data.</text>
</comment>
<keyword evidence="2" id="KW-0812">Transmembrane</keyword>
<gene>
    <name evidence="3" type="ORF">JIG36_04890</name>
</gene>
<feature type="compositionally biased region" description="Acidic residues" evidence="1">
    <location>
        <begin position="649"/>
        <end position="658"/>
    </location>
</feature>
<feature type="region of interest" description="Disordered" evidence="1">
    <location>
        <begin position="16"/>
        <end position="37"/>
    </location>
</feature>
<dbReference type="EMBL" id="JAENHP010000001">
    <property type="protein sequence ID" value="MBM2614893.1"/>
    <property type="molecule type" value="Genomic_DNA"/>
</dbReference>
<evidence type="ECO:0000313" key="4">
    <source>
        <dbReference type="Proteomes" id="UP000632138"/>
    </source>
</evidence>
<protein>
    <submittedName>
        <fullName evidence="3">Uncharacterized protein</fullName>
    </submittedName>
</protein>
<evidence type="ECO:0000256" key="1">
    <source>
        <dbReference type="SAM" id="MobiDB-lite"/>
    </source>
</evidence>
<feature type="region of interest" description="Disordered" evidence="1">
    <location>
        <begin position="628"/>
        <end position="659"/>
    </location>
</feature>
<proteinExistence type="predicted"/>
<feature type="compositionally biased region" description="Low complexity" evidence="1">
    <location>
        <begin position="16"/>
        <end position="33"/>
    </location>
</feature>
<feature type="region of interest" description="Disordered" evidence="1">
    <location>
        <begin position="57"/>
        <end position="99"/>
    </location>
</feature>
<keyword evidence="4" id="KW-1185">Reference proteome</keyword>
<dbReference type="RefSeq" id="WP_203374744.1">
    <property type="nucleotide sequence ID" value="NZ_JAENHP010000001.1"/>
</dbReference>
<name>A0ABS2A4X6_9ACTN</name>
<feature type="compositionally biased region" description="Low complexity" evidence="1">
    <location>
        <begin position="64"/>
        <end position="91"/>
    </location>
</feature>
<feature type="transmembrane region" description="Helical" evidence="2">
    <location>
        <begin position="181"/>
        <end position="204"/>
    </location>
</feature>
<accession>A0ABS2A4X6</accession>
<reference evidence="3 4" key="1">
    <citation type="submission" date="2021-01" db="EMBL/GenBank/DDBJ databases">
        <title>Actinoplanes sp. nov. LDG1-06 isolated from lichen.</title>
        <authorList>
            <person name="Saeng-In P."/>
            <person name="Phongsopitanun W."/>
            <person name="Kanchanasin P."/>
            <person name="Yuki M."/>
            <person name="Kudo T."/>
            <person name="Ohkuma M."/>
            <person name="Tanasupawat S."/>
        </authorList>
    </citation>
    <scope>NUCLEOTIDE SEQUENCE [LARGE SCALE GENOMIC DNA]</scope>
    <source>
        <strain evidence="3 4">LDG1-06</strain>
    </source>
</reference>
<feature type="transmembrane region" description="Helical" evidence="2">
    <location>
        <begin position="262"/>
        <end position="284"/>
    </location>
</feature>
<sequence>MVAFIVPIGFVTACAPGSPEPSSVSAPAASTPSDCAEAGRALDDGLLNRAEERYLAVLSPPSRPSATAAAPTTTGRAASPVPTTPSNTPSASIPPAPTETARECALAGVVAVRSKRADAAGMVAAGEHALRTGQYATAQEWFEQAQKTDLDNKDAAAGLVAVREETAGTGHPTTLVGYGDVLLRLALPFLGALVTMLLFVRLLLGLIRLTPKPRQSSNTDPSAARPPPRRKVVSPLVAGLAVVAGIAGAAGAAWVIAGYADVGGWLVLAGSAVAGCFAASVIAVRLSRRLRVRFEVRGADNAVDGQATAFLVGRLAALGGQRPQGLLIPRGTDVVALPDEALAAMPQSAVLKALLNLGWTLFHLSPWRVTVTMGAGDRASIEISRNRRPVVTDVLWTREIVPPDDDVADVSYVLLTGAAALVLVTLSEAHTELGKGLCGTKNWRSLTKQVLATEPPYLTNSHVRTHLLAEAIDVDPGNRLAWYAYLLSLVGSEPALVDEWSGVARRLDALYRVLPGSVTKTSPTVPADGYTALRIRIMYSSAVGWLRHGEDEDKDHPADERAEAFVQAKESATTMLSAVTAAGGEDRVGEFAKEMKPMAETLVASVVAAEKKFAEERKPMAETLVASVSAPEKNSAEAGPVSDPGGGGQEEEAPDDPLDGLFSKSLRTLYVEACHQARISKRQEAFAALGLAVGLPINRLGARNDPAFRELRNHGDFRRIMTGQPDIGGLKPIRSYRSALHARAVFVPGDLLARSASDDEGLAAELGVRADAIVAWRELCRLVVSCPEPAHAVAWTNLLHDAGIVSPADLRRSFETAARRREAGPIIAALAAAAQVAVPGAEHLEKWAESAGGAQTE</sequence>
<keyword evidence="2" id="KW-1133">Transmembrane helix</keyword>
<keyword evidence="2" id="KW-0472">Membrane</keyword>
<dbReference type="Proteomes" id="UP000632138">
    <property type="component" value="Unassembled WGS sequence"/>
</dbReference>
<feature type="transmembrane region" description="Helical" evidence="2">
    <location>
        <begin position="232"/>
        <end position="256"/>
    </location>
</feature>
<organism evidence="3 4">
    <name type="scientific">Paractinoplanes ovalisporus</name>
    <dbReference type="NCBI Taxonomy" id="2810368"/>
    <lineage>
        <taxon>Bacteria</taxon>
        <taxon>Bacillati</taxon>
        <taxon>Actinomycetota</taxon>
        <taxon>Actinomycetes</taxon>
        <taxon>Micromonosporales</taxon>
        <taxon>Micromonosporaceae</taxon>
        <taxon>Paractinoplanes</taxon>
    </lineage>
</organism>